<organism evidence="8 9">
    <name type="scientific">Nakaseomyces bracarensis</name>
    <dbReference type="NCBI Taxonomy" id="273131"/>
    <lineage>
        <taxon>Eukaryota</taxon>
        <taxon>Fungi</taxon>
        <taxon>Dikarya</taxon>
        <taxon>Ascomycota</taxon>
        <taxon>Saccharomycotina</taxon>
        <taxon>Saccharomycetes</taxon>
        <taxon>Saccharomycetales</taxon>
        <taxon>Saccharomycetaceae</taxon>
        <taxon>Nakaseomyces</taxon>
    </lineage>
</organism>
<dbReference type="Gene3D" id="1.10.287.1490">
    <property type="match status" value="1"/>
</dbReference>
<dbReference type="SUPFAM" id="SSF47473">
    <property type="entry name" value="EF-hand"/>
    <property type="match status" value="3"/>
</dbReference>
<feature type="region of interest" description="Disordered" evidence="4">
    <location>
        <begin position="384"/>
        <end position="469"/>
    </location>
</feature>
<dbReference type="InterPro" id="IPR011992">
    <property type="entry name" value="EF-hand-dom_pair"/>
</dbReference>
<dbReference type="SUPFAM" id="SSF57997">
    <property type="entry name" value="Tropomyosin"/>
    <property type="match status" value="1"/>
</dbReference>
<dbReference type="SUPFAM" id="SSF46934">
    <property type="entry name" value="UBA-like"/>
    <property type="match status" value="1"/>
</dbReference>
<dbReference type="PROSITE" id="PS50222">
    <property type="entry name" value="EF_HAND_2"/>
    <property type="match status" value="2"/>
</dbReference>
<feature type="compositionally biased region" description="Basic and acidic residues" evidence="4">
    <location>
        <begin position="980"/>
        <end position="990"/>
    </location>
</feature>
<accession>A0ABR4NYW9</accession>
<evidence type="ECO:0000313" key="8">
    <source>
        <dbReference type="EMBL" id="KAL3234305.1"/>
    </source>
</evidence>
<feature type="region of interest" description="Disordered" evidence="4">
    <location>
        <begin position="247"/>
        <end position="271"/>
    </location>
</feature>
<feature type="coiled-coil region" evidence="3">
    <location>
        <begin position="614"/>
        <end position="872"/>
    </location>
</feature>
<feature type="compositionally biased region" description="Polar residues" evidence="4">
    <location>
        <begin position="431"/>
        <end position="441"/>
    </location>
</feature>
<keyword evidence="9" id="KW-1185">Reference proteome</keyword>
<feature type="compositionally biased region" description="Basic and acidic residues" evidence="4">
    <location>
        <begin position="951"/>
        <end position="969"/>
    </location>
</feature>
<feature type="compositionally biased region" description="Low complexity" evidence="4">
    <location>
        <begin position="1207"/>
        <end position="1224"/>
    </location>
</feature>
<evidence type="ECO:0000313" key="9">
    <source>
        <dbReference type="Proteomes" id="UP001623330"/>
    </source>
</evidence>
<dbReference type="InterPro" id="IPR002048">
    <property type="entry name" value="EF_hand_dom"/>
</dbReference>
<dbReference type="InterPro" id="IPR015940">
    <property type="entry name" value="UBA"/>
</dbReference>
<feature type="domain" description="EH" evidence="6">
    <location>
        <begin position="151"/>
        <end position="236"/>
    </location>
</feature>
<feature type="compositionally biased region" description="Basic and acidic residues" evidence="4">
    <location>
        <begin position="1026"/>
        <end position="1045"/>
    </location>
</feature>
<sequence length="1311" mass="142336">MSAIVFRTPLSHEEQQFYQQKFHQLDSEDLGIVTGEAAKPLLAASGLSSQVLSQIWAIVDIDNKGFLNQNEFSAAMRMIAHLQVFPSQPVSAQLYENPPSRLPMVNDDTTQVSSNNNSMIGSGNTPVPATPMPMPMGSSNSTPIPAISPNDISKYSQLYDRSANGTSMLPGDKAKDIFLKARLPNQTLGEIWALCDRDASGALTKQEFIMAMYLIQLVMANHPSTKPLPDQLAPELWNSLNQIPSSVPSMDQPLSASSTGMSSNNPTPLARQNTLSRVSSGAFSNAANNWHMTPEKKAQFDTIFDALDKNRAGALGSQVLVPFFLSSKLSQETLASVWDLADIHNNAEFTKLEFAIAMFLIQKKNAGIDLPDVIPNELLHSPALGLYPGENQQQPQPQQQQQQPAQQQYLQQPQPPLPPSRNTKPAMAGTVQPQHSNNGSLNDLMALNGSFSPQPTATKPLTHTESGNSFDSSNIANTMNMKKFNPSSTFGQSIIKEEEEKNVAMASHTATMGTNAPSTSGMSPAPPQYPPAAETVSKSVSSPVQRNSTLPKVPNFGSISNAAGSGFNAITGATGAVLGGAIGAVAGAATGTVSGAVSGANRDLFADPESSHQLSQATTEMANLSNQVNSLSNQASITSDKKSKVQKELARVNEMKANIESKLATLRAKYDQDVKETEQLEGQLTQTNRDVDGLNQQLALVEANYHASESKLNELKTQHEESQQKNSQLKEQIANFNTMIATLEAQLNEKKQMVKQEMSVVDVNSKQLEVNQVTVANLEKEISGLDQQVSVYVNKRKELDEYKKTVEEQHAQLQARYQEISDKDNELTARQQDLDEHNTQIEEQEKLYHEHVARLQTMFDELTDRQKQFEKADNELKARHYEYAQRLQDLSERQVNLAMGEMPSDAQDIINKHKENGSSSTASNLGIGAAIGAAGAAVAAGAAATVNAMTSHKEDDEKTESDVMDRDVPTVHSQSEPDESAEHSAHRSETEAANLADNFNGDMNEYGIPRTQSLTSSVANNAPQSVRDDVELPETLEEKDSKSDVEATPSASNTDVPGEWVSAQPADGTQDTSNESAPTHSESDNSIQNSLEQPEQKKKMTIDEEFPPIQELNVDESDSSSSDGEFQDTKEMPAVNSQQTQSMPQSQTYTEAPKDDFDDAFTELEKATEEEPNVSDYENVGNQGSLEAFETIDHKDLDGEMAQNNFTGTAAQTPPAHQAPQQGAKNDEWDDIFAGFGNGVKSQQMPQPVAQPASAQGLQAPPINRGIATTPKSLAVEELMGMGFAEGEVVRALESNNWDLEAATNHLLDSA</sequence>
<feature type="domain" description="EF-hand" evidence="7">
    <location>
        <begin position="183"/>
        <end position="218"/>
    </location>
</feature>
<dbReference type="PROSITE" id="PS50031">
    <property type="entry name" value="EH"/>
    <property type="match status" value="3"/>
</dbReference>
<feature type="region of interest" description="Disordered" evidence="4">
    <location>
        <begin position="949"/>
        <end position="1266"/>
    </location>
</feature>
<dbReference type="PROSITE" id="PS50030">
    <property type="entry name" value="UBA"/>
    <property type="match status" value="1"/>
</dbReference>
<dbReference type="SMART" id="SM00165">
    <property type="entry name" value="UBA"/>
    <property type="match status" value="1"/>
</dbReference>
<gene>
    <name evidence="8" type="ORF">RNJ44_03067</name>
</gene>
<evidence type="ECO:0000256" key="1">
    <source>
        <dbReference type="ARBA" id="ARBA00022837"/>
    </source>
</evidence>
<dbReference type="InterPro" id="IPR000261">
    <property type="entry name" value="EH_dom"/>
</dbReference>
<dbReference type="CDD" id="cd00052">
    <property type="entry name" value="EH"/>
    <property type="match status" value="3"/>
</dbReference>
<dbReference type="InterPro" id="IPR018247">
    <property type="entry name" value="EF_Hand_1_Ca_BS"/>
</dbReference>
<feature type="domain" description="EH" evidence="6">
    <location>
        <begin position="14"/>
        <end position="103"/>
    </location>
</feature>
<keyword evidence="2 3" id="KW-0175">Coiled coil</keyword>
<dbReference type="SMART" id="SM00027">
    <property type="entry name" value="EH"/>
    <property type="match status" value="3"/>
</dbReference>
<evidence type="ECO:0000256" key="2">
    <source>
        <dbReference type="ARBA" id="ARBA00023054"/>
    </source>
</evidence>
<evidence type="ECO:0000259" key="7">
    <source>
        <dbReference type="PROSITE" id="PS50222"/>
    </source>
</evidence>
<dbReference type="EMBL" id="JBEVYD010000003">
    <property type="protein sequence ID" value="KAL3234305.1"/>
    <property type="molecule type" value="Genomic_DNA"/>
</dbReference>
<feature type="region of interest" description="Disordered" evidence="4">
    <location>
        <begin position="514"/>
        <end position="535"/>
    </location>
</feature>
<feature type="domain" description="EF-hand" evidence="7">
    <location>
        <begin position="47"/>
        <end position="82"/>
    </location>
</feature>
<dbReference type="Proteomes" id="UP001623330">
    <property type="component" value="Unassembled WGS sequence"/>
</dbReference>
<comment type="caution">
    <text evidence="8">The sequence shown here is derived from an EMBL/GenBank/DDBJ whole genome shotgun (WGS) entry which is preliminary data.</text>
</comment>
<evidence type="ECO:0000259" key="6">
    <source>
        <dbReference type="PROSITE" id="PS50031"/>
    </source>
</evidence>
<feature type="compositionally biased region" description="Polar residues" evidence="4">
    <location>
        <begin position="1067"/>
        <end position="1093"/>
    </location>
</feature>
<feature type="domain" description="EH" evidence="6">
    <location>
        <begin position="296"/>
        <end position="385"/>
    </location>
</feature>
<dbReference type="InterPro" id="IPR009060">
    <property type="entry name" value="UBA-like_sf"/>
</dbReference>
<feature type="compositionally biased region" description="Low complexity" evidence="4">
    <location>
        <begin position="392"/>
        <end position="412"/>
    </location>
</feature>
<evidence type="ECO:0000256" key="4">
    <source>
        <dbReference type="SAM" id="MobiDB-lite"/>
    </source>
</evidence>
<feature type="compositionally biased region" description="Polar residues" evidence="4">
    <location>
        <begin position="449"/>
        <end position="469"/>
    </location>
</feature>
<keyword evidence="1" id="KW-0106">Calcium</keyword>
<protein>
    <submittedName>
        <fullName evidence="8">EH domain-containing and endocytosis protein 1</fullName>
    </submittedName>
</protein>
<evidence type="ECO:0000256" key="3">
    <source>
        <dbReference type="SAM" id="Coils"/>
    </source>
</evidence>
<dbReference type="Pfam" id="PF00627">
    <property type="entry name" value="UBA"/>
    <property type="match status" value="1"/>
</dbReference>
<dbReference type="Pfam" id="PF12763">
    <property type="entry name" value="EH"/>
    <property type="match status" value="3"/>
</dbReference>
<dbReference type="PANTHER" id="PTHR11216:SF170">
    <property type="entry name" value="DYNAMIN ASSOCIATED PROTEIN 160, ISOFORM D"/>
    <property type="match status" value="1"/>
</dbReference>
<dbReference type="PANTHER" id="PTHR11216">
    <property type="entry name" value="EH DOMAIN"/>
    <property type="match status" value="1"/>
</dbReference>
<feature type="compositionally biased region" description="Low complexity" evidence="4">
    <location>
        <begin position="1137"/>
        <end position="1150"/>
    </location>
</feature>
<feature type="compositionally biased region" description="Polar residues" evidence="4">
    <location>
        <begin position="1010"/>
        <end position="1024"/>
    </location>
</feature>
<dbReference type="PROSITE" id="PS00018">
    <property type="entry name" value="EF_HAND_1"/>
    <property type="match status" value="1"/>
</dbReference>
<evidence type="ECO:0000259" key="5">
    <source>
        <dbReference type="PROSITE" id="PS50030"/>
    </source>
</evidence>
<proteinExistence type="predicted"/>
<dbReference type="Gene3D" id="1.10.8.10">
    <property type="entry name" value="DNA helicase RuvA subunit, C-terminal domain"/>
    <property type="match status" value="1"/>
</dbReference>
<dbReference type="SMART" id="SM00054">
    <property type="entry name" value="EFh"/>
    <property type="match status" value="2"/>
</dbReference>
<name>A0ABR4NYW9_9SACH</name>
<dbReference type="Gene3D" id="1.10.238.10">
    <property type="entry name" value="EF-hand"/>
    <property type="match status" value="3"/>
</dbReference>
<reference evidence="8 9" key="1">
    <citation type="submission" date="2024-05" db="EMBL/GenBank/DDBJ databases">
        <title>Long read based assembly of the Candida bracarensis genome reveals expanded adhesin content.</title>
        <authorList>
            <person name="Marcet-Houben M."/>
            <person name="Ksiezopolska E."/>
            <person name="Gabaldon T."/>
        </authorList>
    </citation>
    <scope>NUCLEOTIDE SEQUENCE [LARGE SCALE GENOMIC DNA]</scope>
    <source>
        <strain evidence="8 9">CBM6</strain>
    </source>
</reference>
<feature type="domain" description="UBA" evidence="5">
    <location>
        <begin position="1268"/>
        <end position="1310"/>
    </location>
</feature>